<evidence type="ECO:0000256" key="1">
    <source>
        <dbReference type="ARBA" id="ARBA00004141"/>
    </source>
</evidence>
<evidence type="ECO:0000256" key="4">
    <source>
        <dbReference type="ARBA" id="ARBA00023136"/>
    </source>
</evidence>
<feature type="transmembrane region" description="Helical" evidence="5">
    <location>
        <begin position="38"/>
        <end position="59"/>
    </location>
</feature>
<organism evidence="7 8">
    <name type="scientific">Arthrobacter globiformis</name>
    <dbReference type="NCBI Taxonomy" id="1665"/>
    <lineage>
        <taxon>Bacteria</taxon>
        <taxon>Bacillati</taxon>
        <taxon>Actinomycetota</taxon>
        <taxon>Actinomycetes</taxon>
        <taxon>Micrococcales</taxon>
        <taxon>Micrococcaceae</taxon>
        <taxon>Arthrobacter</taxon>
    </lineage>
</organism>
<keyword evidence="4 5" id="KW-0472">Membrane</keyword>
<feature type="transmembrane region" description="Helical" evidence="5">
    <location>
        <begin position="138"/>
        <end position="167"/>
    </location>
</feature>
<feature type="transmembrane region" description="Helical" evidence="5">
    <location>
        <begin position="379"/>
        <end position="397"/>
    </location>
</feature>
<comment type="caution">
    <text evidence="7">The sequence shown here is derived from an EMBL/GenBank/DDBJ whole genome shotgun (WGS) entry which is preliminary data.</text>
</comment>
<accession>A0A328HFR0</accession>
<dbReference type="Proteomes" id="UP000249166">
    <property type="component" value="Unassembled WGS sequence"/>
</dbReference>
<dbReference type="PANTHER" id="PTHR37422:SF13">
    <property type="entry name" value="LIPOPOLYSACCHARIDE BIOSYNTHESIS PROTEIN PA4999-RELATED"/>
    <property type="match status" value="1"/>
</dbReference>
<name>A0A328HFR0_ARTGO</name>
<dbReference type="EMBL" id="QLNP01000079">
    <property type="protein sequence ID" value="RAM36981.1"/>
    <property type="molecule type" value="Genomic_DNA"/>
</dbReference>
<keyword evidence="3 5" id="KW-1133">Transmembrane helix</keyword>
<dbReference type="InterPro" id="IPR007016">
    <property type="entry name" value="O-antigen_ligase-rel_domated"/>
</dbReference>
<evidence type="ECO:0000259" key="6">
    <source>
        <dbReference type="Pfam" id="PF04932"/>
    </source>
</evidence>
<feature type="transmembrane region" description="Helical" evidence="5">
    <location>
        <begin position="107"/>
        <end position="126"/>
    </location>
</feature>
<protein>
    <recommendedName>
        <fullName evidence="6">O-antigen ligase-related domain-containing protein</fullName>
    </recommendedName>
</protein>
<comment type="subcellular location">
    <subcellularLocation>
        <location evidence="1">Membrane</location>
        <topology evidence="1">Multi-pass membrane protein</topology>
    </subcellularLocation>
</comment>
<proteinExistence type="predicted"/>
<sequence length="444" mass="47175">MYLLNAVIICAFTVLGLVQFATKSFWANCRNLWDMNATFVFGLAVLLNAPNAISMFLGGNVKVIDAFGNVQTVYAPSVRLLQGLSGIVVLGLAVMMLFIALRGKKTLNGYVWPLLATCVVSLVSNLHSNLEFATLNQWTALAVIAACLFAAPSPGAALGAALFGALYSVATGILTFVNPDAAIEDCTRKCSPAGVILPGINGSENAFGLCAVLAMPFVLLAFKSSARFIFSAFLAYLVLASGSRSAVLGLVALAVLLFLFRLSKKGLSSFVAVAAAGVLVMFGVILPFMTKDPEAFSTRGRVWLTGIEYMSEAPVTGLGASAWANLTQIGAIYRSDAYSLHNLWLDTLFVSGLIGFGLLLSSLIALIASHAQTTCFPQVFLILIVILTVGILERSLSIYSSNWLGWVLPGLLLFRGGGALSRNSQPFRARESYFVAGVRNLPGR</sequence>
<dbReference type="AlphaFoldDB" id="A0A328HFR0"/>
<feature type="transmembrane region" description="Helical" evidence="5">
    <location>
        <begin position="267"/>
        <end position="289"/>
    </location>
</feature>
<evidence type="ECO:0000256" key="3">
    <source>
        <dbReference type="ARBA" id="ARBA00022989"/>
    </source>
</evidence>
<dbReference type="PANTHER" id="PTHR37422">
    <property type="entry name" value="TEICHURONIC ACID BIOSYNTHESIS PROTEIN TUAE"/>
    <property type="match status" value="1"/>
</dbReference>
<feature type="domain" description="O-antigen ligase-related" evidence="6">
    <location>
        <begin position="230"/>
        <end position="359"/>
    </location>
</feature>
<feature type="transmembrane region" description="Helical" evidence="5">
    <location>
        <begin position="6"/>
        <end position="26"/>
    </location>
</feature>
<evidence type="ECO:0000256" key="5">
    <source>
        <dbReference type="SAM" id="Phobius"/>
    </source>
</evidence>
<feature type="transmembrane region" description="Helical" evidence="5">
    <location>
        <begin position="79"/>
        <end position="100"/>
    </location>
</feature>
<evidence type="ECO:0000313" key="7">
    <source>
        <dbReference type="EMBL" id="RAM36981.1"/>
    </source>
</evidence>
<feature type="transmembrane region" description="Helical" evidence="5">
    <location>
        <begin position="206"/>
        <end position="222"/>
    </location>
</feature>
<feature type="transmembrane region" description="Helical" evidence="5">
    <location>
        <begin position="228"/>
        <end position="260"/>
    </location>
</feature>
<dbReference type="InterPro" id="IPR051533">
    <property type="entry name" value="WaaL-like"/>
</dbReference>
<dbReference type="Pfam" id="PF04932">
    <property type="entry name" value="Wzy_C"/>
    <property type="match status" value="1"/>
</dbReference>
<feature type="transmembrane region" description="Helical" evidence="5">
    <location>
        <begin position="403"/>
        <end position="420"/>
    </location>
</feature>
<dbReference type="GO" id="GO:0016020">
    <property type="term" value="C:membrane"/>
    <property type="evidence" value="ECO:0007669"/>
    <property type="project" value="UniProtKB-SubCell"/>
</dbReference>
<gene>
    <name evidence="7" type="ORF">DBZ45_12560</name>
</gene>
<reference evidence="7 8" key="1">
    <citation type="submission" date="2018-04" db="EMBL/GenBank/DDBJ databases">
        <title>Bacteria isolated from cave deposits of Manipur.</title>
        <authorList>
            <person name="Sahoo D."/>
            <person name="Sarangthem I."/>
            <person name="Nandeibam J."/>
        </authorList>
    </citation>
    <scope>NUCLEOTIDE SEQUENCE [LARGE SCALE GENOMIC DNA]</scope>
    <source>
        <strain evidence="8">mrc11</strain>
    </source>
</reference>
<evidence type="ECO:0000256" key="2">
    <source>
        <dbReference type="ARBA" id="ARBA00022692"/>
    </source>
</evidence>
<feature type="transmembrane region" description="Helical" evidence="5">
    <location>
        <begin position="348"/>
        <end position="367"/>
    </location>
</feature>
<evidence type="ECO:0000313" key="8">
    <source>
        <dbReference type="Proteomes" id="UP000249166"/>
    </source>
</evidence>
<keyword evidence="2 5" id="KW-0812">Transmembrane</keyword>